<dbReference type="PANTHER" id="PTHR12677:SF59">
    <property type="entry name" value="GOLGI APPARATUS MEMBRANE PROTEIN TVP38-RELATED"/>
    <property type="match status" value="1"/>
</dbReference>
<keyword evidence="4 6" id="KW-1133">Transmembrane helix</keyword>
<dbReference type="EMBL" id="JAPQER010000003">
    <property type="protein sequence ID" value="MCY6484363.1"/>
    <property type="molecule type" value="Genomic_DNA"/>
</dbReference>
<organism evidence="8 9">
    <name type="scientific">Clostridium aestuarii</name>
    <dbReference type="NCBI Taxonomy" id="338193"/>
    <lineage>
        <taxon>Bacteria</taxon>
        <taxon>Bacillati</taxon>
        <taxon>Bacillota</taxon>
        <taxon>Clostridia</taxon>
        <taxon>Eubacteriales</taxon>
        <taxon>Clostridiaceae</taxon>
        <taxon>Clostridium</taxon>
    </lineage>
</organism>
<comment type="subcellular location">
    <subcellularLocation>
        <location evidence="1 6">Cell membrane</location>
        <topology evidence="1 6">Multi-pass membrane protein</topology>
    </subcellularLocation>
</comment>
<name>A0ABT4CZF0_9CLOT</name>
<comment type="similarity">
    <text evidence="6">Belongs to the TVP38/TMEM64 family.</text>
</comment>
<dbReference type="RefSeq" id="WP_268040669.1">
    <property type="nucleotide sequence ID" value="NZ_JAPQER010000003.1"/>
</dbReference>
<evidence type="ECO:0000256" key="5">
    <source>
        <dbReference type="ARBA" id="ARBA00023136"/>
    </source>
</evidence>
<evidence type="ECO:0000256" key="4">
    <source>
        <dbReference type="ARBA" id="ARBA00022989"/>
    </source>
</evidence>
<dbReference type="InterPro" id="IPR015414">
    <property type="entry name" value="TMEM64"/>
</dbReference>
<feature type="transmembrane region" description="Helical" evidence="6">
    <location>
        <begin position="12"/>
        <end position="33"/>
    </location>
</feature>
<evidence type="ECO:0000313" key="8">
    <source>
        <dbReference type="EMBL" id="MCY6484363.1"/>
    </source>
</evidence>
<sequence length="235" mass="26529">MLKNIKNKIIEYKGYIILIFILIFFIISGYQYYYKYFDVLKDPEKVKQYVMSYGVYNVFVFCGIQIIQVVAFFIPGEVVQIAGGYIFGTFIGSILSLLGIVTGSIIVYLISNRFGKPFVEKIVSKNKFNFIEKILELGSQKTVIFLLYLVPGVPKDVFGYICGVSNISLQEFALYSTLGRIPGIAISAYFGSKILTGNFKMLIFIAIMMSALFIIGVLKGETIIVQIISKHQKEK</sequence>
<comment type="caution">
    <text evidence="6">Lacks conserved residue(s) required for the propagation of feature annotation.</text>
</comment>
<keyword evidence="2 6" id="KW-1003">Cell membrane</keyword>
<evidence type="ECO:0000256" key="3">
    <source>
        <dbReference type="ARBA" id="ARBA00022692"/>
    </source>
</evidence>
<dbReference type="InterPro" id="IPR032816">
    <property type="entry name" value="VTT_dom"/>
</dbReference>
<evidence type="ECO:0000313" key="9">
    <source>
        <dbReference type="Proteomes" id="UP001078443"/>
    </source>
</evidence>
<keyword evidence="9" id="KW-1185">Reference proteome</keyword>
<protein>
    <recommendedName>
        <fullName evidence="6">TVP38/TMEM64 family membrane protein</fullName>
    </recommendedName>
</protein>
<reference evidence="8" key="1">
    <citation type="submission" date="2022-12" db="EMBL/GenBank/DDBJ databases">
        <authorList>
            <person name="Wang J."/>
        </authorList>
    </citation>
    <scope>NUCLEOTIDE SEQUENCE</scope>
    <source>
        <strain evidence="8">HY-45-18</strain>
    </source>
</reference>
<dbReference type="Proteomes" id="UP001078443">
    <property type="component" value="Unassembled WGS sequence"/>
</dbReference>
<feature type="transmembrane region" description="Helical" evidence="6">
    <location>
        <begin position="53"/>
        <end position="74"/>
    </location>
</feature>
<feature type="transmembrane region" description="Helical" evidence="6">
    <location>
        <begin position="86"/>
        <end position="110"/>
    </location>
</feature>
<accession>A0ABT4CZF0</accession>
<keyword evidence="3 6" id="KW-0812">Transmembrane</keyword>
<keyword evidence="5 6" id="KW-0472">Membrane</keyword>
<feature type="domain" description="VTT" evidence="7">
    <location>
        <begin position="74"/>
        <end position="192"/>
    </location>
</feature>
<evidence type="ECO:0000256" key="1">
    <source>
        <dbReference type="ARBA" id="ARBA00004651"/>
    </source>
</evidence>
<proteinExistence type="inferred from homology"/>
<comment type="caution">
    <text evidence="8">The sequence shown here is derived from an EMBL/GenBank/DDBJ whole genome shotgun (WGS) entry which is preliminary data.</text>
</comment>
<evidence type="ECO:0000256" key="6">
    <source>
        <dbReference type="RuleBase" id="RU366058"/>
    </source>
</evidence>
<evidence type="ECO:0000256" key="2">
    <source>
        <dbReference type="ARBA" id="ARBA00022475"/>
    </source>
</evidence>
<gene>
    <name evidence="8" type="ORF">OW763_08335</name>
</gene>
<dbReference type="PANTHER" id="PTHR12677">
    <property type="entry name" value="GOLGI APPARATUS MEMBRANE PROTEIN TVP38-RELATED"/>
    <property type="match status" value="1"/>
</dbReference>
<evidence type="ECO:0000259" key="7">
    <source>
        <dbReference type="Pfam" id="PF09335"/>
    </source>
</evidence>
<feature type="transmembrane region" description="Helical" evidence="6">
    <location>
        <begin position="199"/>
        <end position="218"/>
    </location>
</feature>
<dbReference type="Pfam" id="PF09335">
    <property type="entry name" value="VTT_dom"/>
    <property type="match status" value="1"/>
</dbReference>